<accession>A0ABT5X8X5</accession>
<keyword evidence="6 8" id="KW-0472">Membrane</keyword>
<gene>
    <name evidence="11" type="ORF">P0O15_08240</name>
</gene>
<evidence type="ECO:0000256" key="5">
    <source>
        <dbReference type="ARBA" id="ARBA00022989"/>
    </source>
</evidence>
<dbReference type="Pfam" id="PF00924">
    <property type="entry name" value="MS_channel_2nd"/>
    <property type="match status" value="1"/>
</dbReference>
<dbReference type="SUPFAM" id="SSF82689">
    <property type="entry name" value="Mechanosensitive channel protein MscS (YggB), C-terminal domain"/>
    <property type="match status" value="1"/>
</dbReference>
<feature type="compositionally biased region" description="Basic and acidic residues" evidence="7">
    <location>
        <begin position="354"/>
        <end position="369"/>
    </location>
</feature>
<evidence type="ECO:0000256" key="7">
    <source>
        <dbReference type="SAM" id="MobiDB-lite"/>
    </source>
</evidence>
<dbReference type="Proteomes" id="UP001220010">
    <property type="component" value="Unassembled WGS sequence"/>
</dbReference>
<protein>
    <submittedName>
        <fullName evidence="11">Mechanosensitive ion channel family protein</fullName>
    </submittedName>
</protein>
<comment type="similarity">
    <text evidence="2">Belongs to the MscS (TC 1.A.23) family.</text>
</comment>
<evidence type="ECO:0000259" key="10">
    <source>
        <dbReference type="Pfam" id="PF21082"/>
    </source>
</evidence>
<feature type="transmembrane region" description="Helical" evidence="8">
    <location>
        <begin position="77"/>
        <end position="98"/>
    </location>
</feature>
<dbReference type="InterPro" id="IPR010920">
    <property type="entry name" value="LSM_dom_sf"/>
</dbReference>
<evidence type="ECO:0000256" key="8">
    <source>
        <dbReference type="SAM" id="Phobius"/>
    </source>
</evidence>
<dbReference type="Gene3D" id="2.30.30.60">
    <property type="match status" value="1"/>
</dbReference>
<feature type="region of interest" description="Disordered" evidence="7">
    <location>
        <begin position="347"/>
        <end position="369"/>
    </location>
</feature>
<dbReference type="Gene3D" id="1.10.287.1260">
    <property type="match status" value="1"/>
</dbReference>
<evidence type="ECO:0000256" key="6">
    <source>
        <dbReference type="ARBA" id="ARBA00023136"/>
    </source>
</evidence>
<organism evidence="11 12">
    <name type="scientific">Candidatus Methanocrinis natronophilus</name>
    <dbReference type="NCBI Taxonomy" id="3033396"/>
    <lineage>
        <taxon>Archaea</taxon>
        <taxon>Methanobacteriati</taxon>
        <taxon>Methanobacteriota</taxon>
        <taxon>Stenosarchaea group</taxon>
        <taxon>Methanomicrobia</taxon>
        <taxon>Methanotrichales</taxon>
        <taxon>Methanotrichaceae</taxon>
        <taxon>Methanocrinis</taxon>
    </lineage>
</organism>
<evidence type="ECO:0000256" key="2">
    <source>
        <dbReference type="ARBA" id="ARBA00008017"/>
    </source>
</evidence>
<evidence type="ECO:0000313" key="11">
    <source>
        <dbReference type="EMBL" id="MDF0591155.1"/>
    </source>
</evidence>
<keyword evidence="12" id="KW-1185">Reference proteome</keyword>
<proteinExistence type="inferred from homology"/>
<evidence type="ECO:0000256" key="1">
    <source>
        <dbReference type="ARBA" id="ARBA00004651"/>
    </source>
</evidence>
<dbReference type="EMBL" id="JARFPK010000028">
    <property type="protein sequence ID" value="MDF0591155.1"/>
    <property type="molecule type" value="Genomic_DNA"/>
</dbReference>
<dbReference type="Pfam" id="PF21082">
    <property type="entry name" value="MS_channel_3rd"/>
    <property type="match status" value="1"/>
</dbReference>
<dbReference type="Gene3D" id="3.30.70.100">
    <property type="match status" value="1"/>
</dbReference>
<sequence length="369" mass="40954">MEEDEISLAEEDIFRQYTFPSDFGPEVSAADLDGSNLTTDLPAQLSSEIPPQLSGDGFQSSMVTFVDHLNATLGIDIVSLVTTIVTIIVILILTHLAAKIVERAFAFQIPGVRAGGKAGIDFETEMTFRTIIRRLLVAFIYIFGVVIVIFQIPPLSKIAVTFLAGAGVAGIAIGFAAKDSLANVISGIFLAVFHPFRVGDHINFENEYCQVEDLTLRHTTIRTWDGRRIFVPNSIMGNQPIVNWSIIDPIITWRVDVGIGYDADIDKAREIMLDVAQRHPLVLKDRDITVRVTDLADFAVDLRLSFDVPKRDVAFTTGCDIREAVKKRFDREGIEIPYPYRNIVIQNPEPAPIPKDHRLQGEEGGFRSS</sequence>
<dbReference type="PANTHER" id="PTHR30221">
    <property type="entry name" value="SMALL-CONDUCTANCE MECHANOSENSITIVE CHANNEL"/>
    <property type="match status" value="1"/>
</dbReference>
<keyword evidence="5 8" id="KW-1133">Transmembrane helix</keyword>
<dbReference type="InterPro" id="IPR049278">
    <property type="entry name" value="MS_channel_C"/>
</dbReference>
<feature type="domain" description="Mechanosensitive ion channel MscS" evidence="9">
    <location>
        <begin position="179"/>
        <end position="245"/>
    </location>
</feature>
<dbReference type="SUPFAM" id="SSF50182">
    <property type="entry name" value="Sm-like ribonucleoproteins"/>
    <property type="match status" value="1"/>
</dbReference>
<feature type="domain" description="Mechanosensitive ion channel MscS C-terminal" evidence="10">
    <location>
        <begin position="255"/>
        <end position="336"/>
    </location>
</feature>
<comment type="caution">
    <text evidence="11">The sequence shown here is derived from an EMBL/GenBank/DDBJ whole genome shotgun (WGS) entry which is preliminary data.</text>
</comment>
<evidence type="ECO:0000259" key="9">
    <source>
        <dbReference type="Pfam" id="PF00924"/>
    </source>
</evidence>
<name>A0ABT5X8X5_9EURY</name>
<evidence type="ECO:0000313" key="12">
    <source>
        <dbReference type="Proteomes" id="UP001220010"/>
    </source>
</evidence>
<evidence type="ECO:0000256" key="4">
    <source>
        <dbReference type="ARBA" id="ARBA00022692"/>
    </source>
</evidence>
<evidence type="ECO:0000256" key="3">
    <source>
        <dbReference type="ARBA" id="ARBA00022475"/>
    </source>
</evidence>
<keyword evidence="4 8" id="KW-0812">Transmembrane</keyword>
<feature type="transmembrane region" description="Helical" evidence="8">
    <location>
        <begin position="135"/>
        <end position="152"/>
    </location>
</feature>
<comment type="subcellular location">
    <subcellularLocation>
        <location evidence="1">Cell membrane</location>
        <topology evidence="1">Multi-pass membrane protein</topology>
    </subcellularLocation>
</comment>
<keyword evidence="3" id="KW-1003">Cell membrane</keyword>
<dbReference type="InterPro" id="IPR006685">
    <property type="entry name" value="MscS_channel_2nd"/>
</dbReference>
<dbReference type="InterPro" id="IPR045275">
    <property type="entry name" value="MscS_archaea/bacteria_type"/>
</dbReference>
<dbReference type="PANTHER" id="PTHR30221:SF1">
    <property type="entry name" value="SMALL-CONDUCTANCE MECHANOSENSITIVE CHANNEL"/>
    <property type="match status" value="1"/>
</dbReference>
<reference evidence="11 12" key="1">
    <citation type="submission" date="2023-03" db="EMBL/GenBank/DDBJ databases">
        <title>WGS of Methanotrichaceae archaeon Mx.</title>
        <authorList>
            <person name="Sorokin D.Y."/>
            <person name="Merkel A.Y."/>
        </authorList>
    </citation>
    <scope>NUCLEOTIDE SEQUENCE [LARGE SCALE GENOMIC DNA]</scope>
    <source>
        <strain evidence="11 12">Mx</strain>
    </source>
</reference>
<dbReference type="InterPro" id="IPR023408">
    <property type="entry name" value="MscS_beta-dom_sf"/>
</dbReference>
<dbReference type="RefSeq" id="WP_316966897.1">
    <property type="nucleotide sequence ID" value="NZ_JARFPK010000028.1"/>
</dbReference>
<dbReference type="InterPro" id="IPR011066">
    <property type="entry name" value="MscS_channel_C_sf"/>
</dbReference>
<feature type="transmembrane region" description="Helical" evidence="8">
    <location>
        <begin position="158"/>
        <end position="177"/>
    </location>
</feature>